<dbReference type="Gene3D" id="3.20.20.80">
    <property type="entry name" value="Glycosidases"/>
    <property type="match status" value="1"/>
</dbReference>
<dbReference type="EC" id="3.2.1.78" evidence="4"/>
<gene>
    <name evidence="7" type="ORF">QQ020_03250</name>
</gene>
<keyword evidence="8" id="KW-1185">Reference proteome</keyword>
<organism evidence="7 8">
    <name type="scientific">Agaribacillus aureus</name>
    <dbReference type="NCBI Taxonomy" id="3051825"/>
    <lineage>
        <taxon>Bacteria</taxon>
        <taxon>Pseudomonadati</taxon>
        <taxon>Bacteroidota</taxon>
        <taxon>Cytophagia</taxon>
        <taxon>Cytophagales</taxon>
        <taxon>Splendidivirgaceae</taxon>
        <taxon>Agaribacillus</taxon>
    </lineage>
</organism>
<dbReference type="EMBL" id="JAUJEB010000001">
    <property type="protein sequence ID" value="MDN5211043.1"/>
    <property type="molecule type" value="Genomic_DNA"/>
</dbReference>
<evidence type="ECO:0000256" key="4">
    <source>
        <dbReference type="PIRNR" id="PIRNR018168"/>
    </source>
</evidence>
<evidence type="ECO:0000256" key="3">
    <source>
        <dbReference type="ARBA" id="ARBA00023295"/>
    </source>
</evidence>
<keyword evidence="4" id="KW-0964">Secreted</keyword>
<feature type="domain" description="GH26" evidence="6">
    <location>
        <begin position="42"/>
        <end position="369"/>
    </location>
</feature>
<sequence>MRGKKLTVWLLFIGCGISGHAQNVKTDAALNTVKLVDPKATKKTRALYLNLQDIARRGVLFGHQDDLAYGVNWKNEDGRSDVKDVCGAYPAVFGWDVGKIVDDQNIDSINFQNMKKWIITAFKMGGINTISWHMDNPVSGGNSWDTTRAVAGILPDGTHHSTYRTKLDLFATFVKELKSGLFGTKVPIIFRPFHEHTGHWFWWGDDHCSKEEYVKLWRFTVHYLRDVKGLNNILYAYSTDVFTSSEEYLDYYPGDDYVDILAFDDYKGIKSAADTAGFIQRLKAVVQLAEEKNKVAALSETGLEAIGIQEWWTRILLESIKSDPVASRIAYVLVWRNANTKHHYAPYPGHSSSEDFIKFHNDPFTLFEDDLPRVYARPKK</sequence>
<comment type="catalytic activity">
    <reaction evidence="4">
        <text>Random hydrolysis of (1-&gt;4)-beta-D-mannosidic linkages in mannans, galactomannans and glucomannans.</text>
        <dbReference type="EC" id="3.2.1.78"/>
    </reaction>
</comment>
<evidence type="ECO:0000256" key="5">
    <source>
        <dbReference type="PROSITE-ProRule" id="PRU01100"/>
    </source>
</evidence>
<dbReference type="PROSITE" id="PS51764">
    <property type="entry name" value="GH26"/>
    <property type="match status" value="1"/>
</dbReference>
<dbReference type="SUPFAM" id="SSF51445">
    <property type="entry name" value="(Trans)glycosidases"/>
    <property type="match status" value="1"/>
</dbReference>
<dbReference type="Proteomes" id="UP001172083">
    <property type="component" value="Unassembled WGS sequence"/>
</dbReference>
<comment type="similarity">
    <text evidence="1 4 5">Belongs to the glycosyl hydrolase 26 family.</text>
</comment>
<dbReference type="InterPro" id="IPR022790">
    <property type="entry name" value="GH26_dom"/>
</dbReference>
<dbReference type="InterPro" id="IPR016714">
    <property type="entry name" value="MANB/E"/>
</dbReference>
<dbReference type="PANTHER" id="PTHR40079:SF4">
    <property type="entry name" value="GH26 DOMAIN-CONTAINING PROTEIN-RELATED"/>
    <property type="match status" value="1"/>
</dbReference>
<keyword evidence="2 4" id="KW-0378">Hydrolase</keyword>
<dbReference type="RefSeq" id="WP_346756379.1">
    <property type="nucleotide sequence ID" value="NZ_JAUJEB010000001.1"/>
</dbReference>
<dbReference type="GO" id="GO:0016787">
    <property type="term" value="F:hydrolase activity"/>
    <property type="evidence" value="ECO:0007669"/>
    <property type="project" value="UniProtKB-KW"/>
</dbReference>
<dbReference type="Pfam" id="PF02156">
    <property type="entry name" value="Glyco_hydro_26"/>
    <property type="match status" value="1"/>
</dbReference>
<dbReference type="InterPro" id="IPR000805">
    <property type="entry name" value="Glyco_hydro_26"/>
</dbReference>
<keyword evidence="4" id="KW-0119">Carbohydrate metabolism</keyword>
<evidence type="ECO:0000313" key="8">
    <source>
        <dbReference type="Proteomes" id="UP001172083"/>
    </source>
</evidence>
<dbReference type="PIRSF" id="PIRSF018168">
    <property type="entry name" value="Mannan-1_4-beta-mannosidase"/>
    <property type="match status" value="1"/>
</dbReference>
<evidence type="ECO:0000259" key="6">
    <source>
        <dbReference type="PROSITE" id="PS51764"/>
    </source>
</evidence>
<proteinExistence type="inferred from homology"/>
<accession>A0ABT8L009</accession>
<reference evidence="7" key="1">
    <citation type="submission" date="2023-06" db="EMBL/GenBank/DDBJ databases">
        <title>Genomic of Agaribacillus aureum.</title>
        <authorList>
            <person name="Wang G."/>
        </authorList>
    </citation>
    <scope>NUCLEOTIDE SEQUENCE</scope>
    <source>
        <strain evidence="7">BMA12</strain>
    </source>
</reference>
<feature type="active site" description="Nucleophile" evidence="5">
    <location>
        <position position="300"/>
    </location>
</feature>
<evidence type="ECO:0000256" key="1">
    <source>
        <dbReference type="ARBA" id="ARBA00007754"/>
    </source>
</evidence>
<dbReference type="InterPro" id="IPR017853">
    <property type="entry name" value="GH"/>
</dbReference>
<evidence type="ECO:0000313" key="7">
    <source>
        <dbReference type="EMBL" id="MDN5211043.1"/>
    </source>
</evidence>
<dbReference type="PANTHER" id="PTHR40079">
    <property type="entry name" value="MANNAN ENDO-1,4-BETA-MANNOSIDASE E-RELATED"/>
    <property type="match status" value="1"/>
</dbReference>
<comment type="subcellular location">
    <subcellularLocation>
        <location evidence="4">Secreted</location>
    </subcellularLocation>
</comment>
<protein>
    <recommendedName>
        <fullName evidence="4">Mannan endo-1,4-beta-mannosidase</fullName>
        <ecNumber evidence="4">3.2.1.78</ecNumber>
    </recommendedName>
</protein>
<keyword evidence="3 4" id="KW-0326">Glycosidase</keyword>
<name>A0ABT8L009_9BACT</name>
<evidence type="ECO:0000256" key="2">
    <source>
        <dbReference type="ARBA" id="ARBA00022801"/>
    </source>
</evidence>
<feature type="active site" description="Proton donor" evidence="5">
    <location>
        <position position="195"/>
    </location>
</feature>
<comment type="caution">
    <text evidence="7">The sequence shown here is derived from an EMBL/GenBank/DDBJ whole genome shotgun (WGS) entry which is preliminary data.</text>
</comment>
<dbReference type="PRINTS" id="PR00739">
    <property type="entry name" value="GLHYDRLASE26"/>
</dbReference>